<dbReference type="PIRSF" id="PIRSF000429">
    <property type="entry name" value="Ac-CoA_Ac_transf"/>
    <property type="match status" value="1"/>
</dbReference>
<dbReference type="InterPro" id="IPR020615">
    <property type="entry name" value="Thiolase_acyl_enz_int_AS"/>
</dbReference>
<dbReference type="InterPro" id="IPR002155">
    <property type="entry name" value="Thiolase"/>
</dbReference>
<evidence type="ECO:0000256" key="1">
    <source>
        <dbReference type="ARBA" id="ARBA00010982"/>
    </source>
</evidence>
<dbReference type="InterPro" id="IPR020617">
    <property type="entry name" value="Thiolase_C"/>
</dbReference>
<organism evidence="8 9">
    <name type="scientific">Rhodoferax sediminis</name>
    <dbReference type="NCBI Taxonomy" id="2509614"/>
    <lineage>
        <taxon>Bacteria</taxon>
        <taxon>Pseudomonadati</taxon>
        <taxon>Pseudomonadota</taxon>
        <taxon>Betaproteobacteria</taxon>
        <taxon>Burkholderiales</taxon>
        <taxon>Comamonadaceae</taxon>
        <taxon>Rhodoferax</taxon>
    </lineage>
</organism>
<evidence type="ECO:0000313" key="9">
    <source>
        <dbReference type="Proteomes" id="UP000316798"/>
    </source>
</evidence>
<dbReference type="Pfam" id="PF00108">
    <property type="entry name" value="Thiolase_N"/>
    <property type="match status" value="1"/>
</dbReference>
<dbReference type="SUPFAM" id="SSF53901">
    <property type="entry name" value="Thiolase-like"/>
    <property type="match status" value="2"/>
</dbReference>
<evidence type="ECO:0000259" key="7">
    <source>
        <dbReference type="Pfam" id="PF02803"/>
    </source>
</evidence>
<feature type="active site" description="Proton acceptor" evidence="4">
    <location>
        <position position="349"/>
    </location>
</feature>
<evidence type="ECO:0000256" key="4">
    <source>
        <dbReference type="PIRSR" id="PIRSR000429-1"/>
    </source>
</evidence>
<dbReference type="PROSITE" id="PS00098">
    <property type="entry name" value="THIOLASE_1"/>
    <property type="match status" value="1"/>
</dbReference>
<dbReference type="CDD" id="cd00751">
    <property type="entry name" value="thiolase"/>
    <property type="match status" value="1"/>
</dbReference>
<feature type="domain" description="Thiolase N-terminal" evidence="6">
    <location>
        <begin position="4"/>
        <end position="262"/>
    </location>
</feature>
<dbReference type="AlphaFoldDB" id="A0A515DBV4"/>
<dbReference type="NCBIfam" id="TIGR01930">
    <property type="entry name" value="AcCoA-C-Actrans"/>
    <property type="match status" value="1"/>
</dbReference>
<dbReference type="RefSeq" id="WP_142819330.1">
    <property type="nucleotide sequence ID" value="NZ_CP035503.1"/>
</dbReference>
<evidence type="ECO:0000256" key="3">
    <source>
        <dbReference type="ARBA" id="ARBA00023315"/>
    </source>
</evidence>
<evidence type="ECO:0000313" key="8">
    <source>
        <dbReference type="EMBL" id="QDL37904.1"/>
    </source>
</evidence>
<evidence type="ECO:0000259" key="6">
    <source>
        <dbReference type="Pfam" id="PF00108"/>
    </source>
</evidence>
<gene>
    <name evidence="8" type="ORF">EUB48_11935</name>
</gene>
<dbReference type="PROSITE" id="PS00099">
    <property type="entry name" value="THIOLASE_3"/>
    <property type="match status" value="1"/>
</dbReference>
<evidence type="ECO:0000256" key="5">
    <source>
        <dbReference type="RuleBase" id="RU003557"/>
    </source>
</evidence>
<dbReference type="Pfam" id="PF02803">
    <property type="entry name" value="Thiolase_C"/>
    <property type="match status" value="1"/>
</dbReference>
<name>A0A515DBV4_9BURK</name>
<dbReference type="FunFam" id="3.40.47.10:FF:000010">
    <property type="entry name" value="Acetyl-CoA acetyltransferase (Thiolase)"/>
    <property type="match status" value="1"/>
</dbReference>
<keyword evidence="9" id="KW-1185">Reference proteome</keyword>
<sequence>MEDIVIVAATRTAVGKFGGTLAKTPATELGAVVIKDILKRSGLAADQIGEVIMGQVLAAGAGQNPARQALIKSGLNQGTPGLTINAVCGSGLKAVMLAAQAVAWGDSEIVIAGGQENMSAAPHVLMGSREGQRMGDWKLTDSMIVDGLWDVYNQYHMGITAENVAKKYGISREAQDALALASQQKAAAAQDAGKFKDEIVPLSIAQRKGDPLVFAADEFINRKSTAEGLAALRPAFDKAGGVTAGNASGINDGAAAVMVMTAKKAAALGLKPLGRIASFGTSGLDPAYMGMGPVPASTKALQRAGWKAADLDLLEINEAFAAQACAVNKEMGWDTSKVNVNGGAIAIGHPIGASGCRILVTLLYEMQKRDAKKGIASLCIGGGMGVALTIER</sequence>
<comment type="similarity">
    <text evidence="1 5">Belongs to the thiolase-like superfamily. Thiolase family.</text>
</comment>
<reference evidence="8 9" key="1">
    <citation type="submission" date="2019-01" db="EMBL/GenBank/DDBJ databases">
        <title>Genomic insights into a novel species Rhodoferax sp.</title>
        <authorList>
            <person name="Jin L."/>
        </authorList>
    </citation>
    <scope>NUCLEOTIDE SEQUENCE [LARGE SCALE GENOMIC DNA]</scope>
    <source>
        <strain evidence="8 9">CHu59-6-5</strain>
    </source>
</reference>
<feature type="active site" description="Proton acceptor" evidence="4">
    <location>
        <position position="379"/>
    </location>
</feature>
<dbReference type="PROSITE" id="PS00737">
    <property type="entry name" value="THIOLASE_2"/>
    <property type="match status" value="1"/>
</dbReference>
<dbReference type="GO" id="GO:0044281">
    <property type="term" value="P:small molecule metabolic process"/>
    <property type="evidence" value="ECO:0007669"/>
    <property type="project" value="UniProtKB-ARBA"/>
</dbReference>
<dbReference type="InterPro" id="IPR016039">
    <property type="entry name" value="Thiolase-like"/>
</dbReference>
<dbReference type="Gene3D" id="3.40.47.10">
    <property type="match status" value="2"/>
</dbReference>
<dbReference type="OrthoDB" id="6139495at2"/>
<accession>A0A515DBV4</accession>
<dbReference type="GO" id="GO:0003988">
    <property type="term" value="F:acetyl-CoA C-acyltransferase activity"/>
    <property type="evidence" value="ECO:0007669"/>
    <property type="project" value="UniProtKB-ARBA"/>
</dbReference>
<evidence type="ECO:0000256" key="2">
    <source>
        <dbReference type="ARBA" id="ARBA00022679"/>
    </source>
</evidence>
<proteinExistence type="inferred from homology"/>
<dbReference type="Proteomes" id="UP000316798">
    <property type="component" value="Chromosome"/>
</dbReference>
<keyword evidence="2 5" id="KW-0808">Transferase</keyword>
<dbReference type="KEGG" id="rhf:EUB48_11935"/>
<dbReference type="InterPro" id="IPR020613">
    <property type="entry name" value="Thiolase_CS"/>
</dbReference>
<keyword evidence="3 5" id="KW-0012">Acyltransferase</keyword>
<feature type="domain" description="Thiolase C-terminal" evidence="7">
    <location>
        <begin position="270"/>
        <end position="392"/>
    </location>
</feature>
<dbReference type="PANTHER" id="PTHR18919">
    <property type="entry name" value="ACETYL-COA C-ACYLTRANSFERASE"/>
    <property type="match status" value="1"/>
</dbReference>
<dbReference type="EMBL" id="CP035503">
    <property type="protein sequence ID" value="QDL37904.1"/>
    <property type="molecule type" value="Genomic_DNA"/>
</dbReference>
<protein>
    <submittedName>
        <fullName evidence="8">Acetyl-CoA C-acetyltransferase</fullName>
    </submittedName>
</protein>
<feature type="active site" description="Acyl-thioester intermediate" evidence="4">
    <location>
        <position position="88"/>
    </location>
</feature>
<dbReference type="PANTHER" id="PTHR18919:SF107">
    <property type="entry name" value="ACETYL-COA ACETYLTRANSFERASE, CYTOSOLIC"/>
    <property type="match status" value="1"/>
</dbReference>
<dbReference type="InterPro" id="IPR020610">
    <property type="entry name" value="Thiolase_AS"/>
</dbReference>
<dbReference type="InterPro" id="IPR020616">
    <property type="entry name" value="Thiolase_N"/>
</dbReference>